<dbReference type="AlphaFoldDB" id="A0A317U0P5"/>
<sequence length="124" mass="14034">MRNNGRTSVIEISSGEKISYEAVNVIFQKVKPSVLDIFLTTVEVQVSEGSELKGFCLLDIPIIRYGFVHEMEIHEVIIKEVLILFLGRKMGDWPDVMPLKNPAIFYLGLVFSVLVDHKVCLLVL</sequence>
<comment type="caution">
    <text evidence="1">The sequence shown here is derived from an EMBL/GenBank/DDBJ whole genome shotgun (WGS) entry which is preliminary data.</text>
</comment>
<gene>
    <name evidence="1" type="ORF">DGG96_14450</name>
</gene>
<reference evidence="1 2" key="1">
    <citation type="submission" date="2018-05" db="EMBL/GenBank/DDBJ databases">
        <title>Legionella qingyii sp.nov., whole genome shotgun sequence.</title>
        <authorList>
            <person name="Wu H."/>
            <person name="Zhu Q."/>
            <person name="Hu C."/>
        </authorList>
    </citation>
    <scope>NUCLEOTIDE SEQUENCE [LARGE SCALE GENOMIC DNA]</scope>
    <source>
        <strain evidence="1 2">HEB18</strain>
    </source>
</reference>
<dbReference type="Proteomes" id="UP000247152">
    <property type="component" value="Unassembled WGS sequence"/>
</dbReference>
<accession>A0A317U0P5</accession>
<organism evidence="1 2">
    <name type="scientific">Legionella qingyii</name>
    <dbReference type="NCBI Taxonomy" id="2184757"/>
    <lineage>
        <taxon>Bacteria</taxon>
        <taxon>Pseudomonadati</taxon>
        <taxon>Pseudomonadota</taxon>
        <taxon>Gammaproteobacteria</taxon>
        <taxon>Legionellales</taxon>
        <taxon>Legionellaceae</taxon>
        <taxon>Legionella</taxon>
    </lineage>
</organism>
<protein>
    <submittedName>
        <fullName evidence="1">Uncharacterized protein</fullName>
    </submittedName>
</protein>
<dbReference type="EMBL" id="QHJG01000024">
    <property type="protein sequence ID" value="PWY54929.1"/>
    <property type="molecule type" value="Genomic_DNA"/>
</dbReference>
<evidence type="ECO:0000313" key="2">
    <source>
        <dbReference type="Proteomes" id="UP000247152"/>
    </source>
</evidence>
<name>A0A317U0P5_9GAMM</name>
<proteinExistence type="predicted"/>
<evidence type="ECO:0000313" key="1">
    <source>
        <dbReference type="EMBL" id="PWY54929.1"/>
    </source>
</evidence>